<dbReference type="InterPro" id="IPR016181">
    <property type="entry name" value="Acyl_CoA_acyltransferase"/>
</dbReference>
<dbReference type="EMBL" id="JAOTOJ010000008">
    <property type="protein sequence ID" value="KAK9398382.1"/>
    <property type="molecule type" value="Genomic_DNA"/>
</dbReference>
<dbReference type="PANTHER" id="PTHR10545">
    <property type="entry name" value="DIAMINE N-ACETYLTRANSFERASE"/>
    <property type="match status" value="1"/>
</dbReference>
<feature type="region of interest" description="Disordered" evidence="4">
    <location>
        <begin position="183"/>
        <end position="209"/>
    </location>
</feature>
<dbReference type="PROSITE" id="PS51186">
    <property type="entry name" value="GNAT"/>
    <property type="match status" value="1"/>
</dbReference>
<dbReference type="CDD" id="cd04301">
    <property type="entry name" value="NAT_SF"/>
    <property type="match status" value="1"/>
</dbReference>
<dbReference type="GO" id="GO:0008080">
    <property type="term" value="F:N-acetyltransferase activity"/>
    <property type="evidence" value="ECO:0007669"/>
    <property type="project" value="TreeGrafter"/>
</dbReference>
<feature type="compositionally biased region" description="Low complexity" evidence="4">
    <location>
        <begin position="183"/>
        <end position="193"/>
    </location>
</feature>
<evidence type="ECO:0000256" key="4">
    <source>
        <dbReference type="SAM" id="MobiDB-lite"/>
    </source>
</evidence>
<comment type="caution">
    <text evidence="6">The sequence shown here is derived from an EMBL/GenBank/DDBJ whole genome shotgun (WGS) entry which is preliminary data.</text>
</comment>
<evidence type="ECO:0000313" key="7">
    <source>
        <dbReference type="Proteomes" id="UP001474421"/>
    </source>
</evidence>
<comment type="similarity">
    <text evidence="1">Belongs to the acetyltransferase family.</text>
</comment>
<evidence type="ECO:0000256" key="2">
    <source>
        <dbReference type="ARBA" id="ARBA00022679"/>
    </source>
</evidence>
<evidence type="ECO:0000313" key="6">
    <source>
        <dbReference type="EMBL" id="KAK9398382.1"/>
    </source>
</evidence>
<evidence type="ECO:0000259" key="5">
    <source>
        <dbReference type="PROSITE" id="PS51186"/>
    </source>
</evidence>
<dbReference type="InterPro" id="IPR000182">
    <property type="entry name" value="GNAT_dom"/>
</dbReference>
<gene>
    <name evidence="6" type="ORF">NXF25_021743</name>
</gene>
<dbReference type="Pfam" id="PF00583">
    <property type="entry name" value="Acetyltransf_1"/>
    <property type="match status" value="1"/>
</dbReference>
<name>A0AAW1BA39_CROAD</name>
<keyword evidence="3" id="KW-0012">Acyltransferase</keyword>
<keyword evidence="7" id="KW-1185">Reference proteome</keyword>
<evidence type="ECO:0000256" key="1">
    <source>
        <dbReference type="ARBA" id="ARBA00008694"/>
    </source>
</evidence>
<proteinExistence type="inferred from homology"/>
<dbReference type="Gene3D" id="3.40.630.30">
    <property type="match status" value="1"/>
</dbReference>
<dbReference type="Proteomes" id="UP001474421">
    <property type="component" value="Unassembled WGS sequence"/>
</dbReference>
<dbReference type="SUPFAM" id="SSF55729">
    <property type="entry name" value="Acyl-CoA N-acyltransferases (Nat)"/>
    <property type="match status" value="1"/>
</dbReference>
<protein>
    <submittedName>
        <fullName evidence="6">Diamine acetyltransferase 2-like</fullName>
    </submittedName>
</protein>
<reference evidence="6 7" key="1">
    <citation type="journal article" date="2024" name="Proc. Natl. Acad. Sci. U.S.A.">
        <title>The genetic regulatory architecture and epigenomic basis for age-related changes in rattlesnake venom.</title>
        <authorList>
            <person name="Hogan M.P."/>
            <person name="Holding M.L."/>
            <person name="Nystrom G.S."/>
            <person name="Colston T.J."/>
            <person name="Bartlett D.A."/>
            <person name="Mason A.J."/>
            <person name="Ellsworth S.A."/>
            <person name="Rautsaw R.M."/>
            <person name="Lawrence K.C."/>
            <person name="Strickland J.L."/>
            <person name="He B."/>
            <person name="Fraser P."/>
            <person name="Margres M.J."/>
            <person name="Gilbert D.M."/>
            <person name="Gibbs H.L."/>
            <person name="Parkinson C.L."/>
            <person name="Rokyta D.R."/>
        </authorList>
    </citation>
    <scope>NUCLEOTIDE SEQUENCE [LARGE SCALE GENOMIC DNA]</scope>
    <source>
        <strain evidence="6">DRR0105</strain>
    </source>
</reference>
<dbReference type="AlphaFoldDB" id="A0AAW1BA39"/>
<dbReference type="GO" id="GO:0006595">
    <property type="term" value="P:polyamine metabolic process"/>
    <property type="evidence" value="ECO:0007669"/>
    <property type="project" value="UniProtKB-ARBA"/>
</dbReference>
<accession>A0AAW1BA39</accession>
<dbReference type="InterPro" id="IPR051016">
    <property type="entry name" value="Diverse_Substrate_AcTransf"/>
</dbReference>
<dbReference type="PANTHER" id="PTHR10545:SF51">
    <property type="entry name" value="THIALYSINE N-EPSILON-ACETYLTRANSFERASE"/>
    <property type="match status" value="1"/>
</dbReference>
<feature type="domain" description="N-acetyltransferase" evidence="5">
    <location>
        <begin position="7"/>
        <end position="165"/>
    </location>
</feature>
<dbReference type="FunFam" id="3.40.630.30:FF:000011">
    <property type="entry name" value="Diamine acetyltransferase 1"/>
    <property type="match status" value="1"/>
</dbReference>
<evidence type="ECO:0000256" key="3">
    <source>
        <dbReference type="ARBA" id="ARBA00023315"/>
    </source>
</evidence>
<organism evidence="6 7">
    <name type="scientific">Crotalus adamanteus</name>
    <name type="common">Eastern diamondback rattlesnake</name>
    <dbReference type="NCBI Taxonomy" id="8729"/>
    <lineage>
        <taxon>Eukaryota</taxon>
        <taxon>Metazoa</taxon>
        <taxon>Chordata</taxon>
        <taxon>Craniata</taxon>
        <taxon>Vertebrata</taxon>
        <taxon>Euteleostomi</taxon>
        <taxon>Lepidosauria</taxon>
        <taxon>Squamata</taxon>
        <taxon>Bifurcata</taxon>
        <taxon>Unidentata</taxon>
        <taxon>Episquamata</taxon>
        <taxon>Toxicofera</taxon>
        <taxon>Serpentes</taxon>
        <taxon>Colubroidea</taxon>
        <taxon>Viperidae</taxon>
        <taxon>Crotalinae</taxon>
        <taxon>Crotalus</taxon>
    </lineage>
</organism>
<keyword evidence="2" id="KW-0808">Transferase</keyword>
<sequence length="209" mass="23087">MDFAAAVTVRPCRAEDCADVGRMIRELAAFEKMSEQVKITEEGLCEDGFGQDPFYKCLVAELPSPCLSKEGHSVIGYGLYFFTYSTWKGRNVYVEDLYVMPEFREKGMGQKLLSEIAKIALEKGCTQMRLGVLDWNRSALDFYSRRGAVDLTASEGWHSFRFEAEALQQLALGEAGRGAGLGSLSPAGRGSLPAPETLPRLTQGVPNWQ</sequence>